<dbReference type="eggNOG" id="ENOG502RMQY">
    <property type="taxonomic scope" value="Eukaryota"/>
</dbReference>
<evidence type="ECO:0000313" key="9">
    <source>
        <dbReference type="Proteomes" id="UP000063063"/>
    </source>
</evidence>
<evidence type="ECO:0000256" key="7">
    <source>
        <dbReference type="SAM" id="Phobius"/>
    </source>
</evidence>
<sequence length="221" mass="25741">MRHGESPAILFIMTVLSHLTMLPTPYFFYRRNYIFEFCCAVFGLLASFMYHTTESFGTAIFLTEIEWHRLDNVGVISMMGIWYVYLCCFQNPFVDMSCKCFCVFFTLVVQQKNPWDIRLTVSPILLFSLFPIVKHCLVEQRPPSISRKHLAYGLLCFCIGIIFFILGLNEHADRYRMYHSAWHFFAGLSAFFFWVMVKAPGCTGSYGHHRHDFVVRGGAIM</sequence>
<keyword evidence="4 7" id="KW-0812">Transmembrane</keyword>
<keyword evidence="9" id="KW-1185">Reference proteome</keyword>
<dbReference type="KEGG" id="lpan:LPMP_170020"/>
<proteinExistence type="inferred from homology"/>
<feature type="transmembrane region" description="Helical" evidence="7">
    <location>
        <begin position="150"/>
        <end position="168"/>
    </location>
</feature>
<evidence type="ECO:0000256" key="5">
    <source>
        <dbReference type="ARBA" id="ARBA00022989"/>
    </source>
</evidence>
<dbReference type="VEuPathDB" id="TriTrypDB:LPAL13_170005500"/>
<dbReference type="InterPro" id="IPR021910">
    <property type="entry name" value="NGX6/PGAP6/MYMK"/>
</dbReference>
<name>A0A088RMG5_LEIPA</name>
<dbReference type="EMBL" id="CP009386">
    <property type="protein sequence ID" value="AIN97040.1"/>
    <property type="molecule type" value="Genomic_DNA"/>
</dbReference>
<dbReference type="OrthoDB" id="10266771at2759"/>
<dbReference type="VEuPathDB" id="TriTrypDB:LPMP_170020"/>
<keyword evidence="6 7" id="KW-0472">Membrane</keyword>
<evidence type="ECO:0000256" key="4">
    <source>
        <dbReference type="ARBA" id="ARBA00022692"/>
    </source>
</evidence>
<feature type="transmembrane region" description="Helical" evidence="7">
    <location>
        <begin position="180"/>
        <end position="197"/>
    </location>
</feature>
<comment type="subcellular location">
    <subcellularLocation>
        <location evidence="1">Cell membrane</location>
        <topology evidence="1">Multi-pass membrane protein</topology>
    </subcellularLocation>
</comment>
<comment type="similarity">
    <text evidence="2">Belongs to the TMEM8 family.</text>
</comment>
<accession>A0A088RMG5</accession>
<reference evidence="8 9" key="1">
    <citation type="journal article" date="2015" name="Sci. Rep.">
        <title>The genome of Leishmania panamensis: insights into genomics of the L. (Viannia) subgenus.</title>
        <authorList>
            <person name="Llanes A."/>
            <person name="Restrepo C.M."/>
            <person name="Vecchio G.D."/>
            <person name="Anguizola F.J."/>
            <person name="Lleonart R."/>
        </authorList>
    </citation>
    <scope>NUCLEOTIDE SEQUENCE [LARGE SCALE GENOMIC DNA]</scope>
    <source>
        <strain evidence="8 9">MHOM/PA/94/PSC-1</strain>
    </source>
</reference>
<dbReference type="Pfam" id="PF12036">
    <property type="entry name" value="DUF3522"/>
    <property type="match status" value="1"/>
</dbReference>
<feature type="transmembrane region" description="Helical" evidence="7">
    <location>
        <begin position="33"/>
        <end position="50"/>
    </location>
</feature>
<keyword evidence="5 7" id="KW-1133">Transmembrane helix</keyword>
<dbReference type="GeneID" id="22573745"/>
<dbReference type="AlphaFoldDB" id="A0A088RMG5"/>
<protein>
    <submittedName>
        <fullName evidence="8">Uncharacterized protein</fullName>
    </submittedName>
</protein>
<evidence type="ECO:0000256" key="2">
    <source>
        <dbReference type="ARBA" id="ARBA00005542"/>
    </source>
</evidence>
<dbReference type="PANTHER" id="PTHR36561">
    <property type="entry name" value="HAEMOLYSIN-III RELATED-RELATED"/>
    <property type="match status" value="1"/>
</dbReference>
<gene>
    <name evidence="8" type="ORF">LPMP_170020</name>
</gene>
<evidence type="ECO:0000256" key="1">
    <source>
        <dbReference type="ARBA" id="ARBA00004651"/>
    </source>
</evidence>
<keyword evidence="3" id="KW-1003">Cell membrane</keyword>
<evidence type="ECO:0000256" key="3">
    <source>
        <dbReference type="ARBA" id="ARBA00022475"/>
    </source>
</evidence>
<feature type="transmembrane region" description="Helical" evidence="7">
    <location>
        <begin position="6"/>
        <end position="26"/>
    </location>
</feature>
<dbReference type="GO" id="GO:0005886">
    <property type="term" value="C:plasma membrane"/>
    <property type="evidence" value="ECO:0007669"/>
    <property type="project" value="UniProtKB-SubCell"/>
</dbReference>
<evidence type="ECO:0000313" key="8">
    <source>
        <dbReference type="EMBL" id="AIN97040.1"/>
    </source>
</evidence>
<evidence type="ECO:0000256" key="6">
    <source>
        <dbReference type="ARBA" id="ARBA00023136"/>
    </source>
</evidence>
<feature type="transmembrane region" description="Helical" evidence="7">
    <location>
        <begin position="70"/>
        <end position="86"/>
    </location>
</feature>
<dbReference type="PANTHER" id="PTHR36561:SF2">
    <property type="entry name" value="HAEMOLYSIN-III RELATED"/>
    <property type="match status" value="1"/>
</dbReference>
<dbReference type="RefSeq" id="XP_010697693.1">
    <property type="nucleotide sequence ID" value="XM_010699391.1"/>
</dbReference>
<organism evidence="8 9">
    <name type="scientific">Leishmania panamensis</name>
    <dbReference type="NCBI Taxonomy" id="5679"/>
    <lineage>
        <taxon>Eukaryota</taxon>
        <taxon>Discoba</taxon>
        <taxon>Euglenozoa</taxon>
        <taxon>Kinetoplastea</taxon>
        <taxon>Metakinetoplastina</taxon>
        <taxon>Trypanosomatida</taxon>
        <taxon>Trypanosomatidae</taxon>
        <taxon>Leishmaniinae</taxon>
        <taxon>Leishmania</taxon>
        <taxon>Leishmania guyanensis species complex</taxon>
    </lineage>
</organism>
<dbReference type="Proteomes" id="UP000063063">
    <property type="component" value="Chromosome 17"/>
</dbReference>